<keyword evidence="3" id="KW-1185">Reference proteome</keyword>
<dbReference type="RefSeq" id="XP_043007228.1">
    <property type="nucleotide sequence ID" value="XM_043154771.1"/>
</dbReference>
<dbReference type="AlphaFoldDB" id="A0A9P7RWJ0"/>
<protein>
    <submittedName>
        <fullName evidence="2">Uncharacterized protein</fullName>
    </submittedName>
</protein>
<feature type="region of interest" description="Disordered" evidence="1">
    <location>
        <begin position="126"/>
        <end position="177"/>
    </location>
</feature>
<evidence type="ECO:0000256" key="1">
    <source>
        <dbReference type="SAM" id="MobiDB-lite"/>
    </source>
</evidence>
<sequence>MQQKNPGQGPESQGGALEGSDGRVPSATCGVGGRVSFDHVRDRTSIQHLASEPSFEFTANDEGPRTKSILLGQDSCENTSFEGDTQQHPFPILVACHSNSSAPADDASPLHRGSIRFLPRVRITSGLRNSNGRRSAPASPTHPARLPLAALSDSPFATNQPPSLTSTRSSSISSSISAPIRFREQESVPSKWGPLGRRVSMFASQKRKGRSLKDVKSDWDGYVTPQDVGLINGRETEFNDGNERTPLLGSQEVQVDNGEEVGIDINREADAIFGRWPGRLLNRRWWWWQVEPFVCCWWCANDDALFNE</sequence>
<feature type="region of interest" description="Disordered" evidence="1">
    <location>
        <begin position="1"/>
        <end position="32"/>
    </location>
</feature>
<dbReference type="Proteomes" id="UP001049176">
    <property type="component" value="Chromosome 6"/>
</dbReference>
<dbReference type="OrthoDB" id="3270420at2759"/>
<proteinExistence type="predicted"/>
<name>A0A9P7RWJ0_9AGAR</name>
<evidence type="ECO:0000313" key="3">
    <source>
        <dbReference type="Proteomes" id="UP001049176"/>
    </source>
</evidence>
<reference evidence="2" key="1">
    <citation type="journal article" date="2021" name="Genome Biol. Evol.">
        <title>The assembled and annotated genome of the fairy-ring fungus Marasmius oreades.</title>
        <authorList>
            <person name="Hiltunen M."/>
            <person name="Ament-Velasquez S.L."/>
            <person name="Johannesson H."/>
        </authorList>
    </citation>
    <scope>NUCLEOTIDE SEQUENCE</scope>
    <source>
        <strain evidence="2">03SP1</strain>
    </source>
</reference>
<organism evidence="2 3">
    <name type="scientific">Marasmius oreades</name>
    <name type="common">fairy-ring Marasmius</name>
    <dbReference type="NCBI Taxonomy" id="181124"/>
    <lineage>
        <taxon>Eukaryota</taxon>
        <taxon>Fungi</taxon>
        <taxon>Dikarya</taxon>
        <taxon>Basidiomycota</taxon>
        <taxon>Agaricomycotina</taxon>
        <taxon>Agaricomycetes</taxon>
        <taxon>Agaricomycetidae</taxon>
        <taxon>Agaricales</taxon>
        <taxon>Marasmiineae</taxon>
        <taxon>Marasmiaceae</taxon>
        <taxon>Marasmius</taxon>
    </lineage>
</organism>
<gene>
    <name evidence="2" type="ORF">E1B28_009847</name>
</gene>
<comment type="caution">
    <text evidence="2">The sequence shown here is derived from an EMBL/GenBank/DDBJ whole genome shotgun (WGS) entry which is preliminary data.</text>
</comment>
<dbReference type="KEGG" id="more:E1B28_009847"/>
<feature type="compositionally biased region" description="Low complexity" evidence="1">
    <location>
        <begin position="163"/>
        <end position="177"/>
    </location>
</feature>
<evidence type="ECO:0000313" key="2">
    <source>
        <dbReference type="EMBL" id="KAG7090758.1"/>
    </source>
</evidence>
<accession>A0A9P7RWJ0</accession>
<dbReference type="EMBL" id="CM032186">
    <property type="protein sequence ID" value="KAG7090758.1"/>
    <property type="molecule type" value="Genomic_DNA"/>
</dbReference>
<dbReference type="GeneID" id="66078923"/>